<comment type="similarity">
    <text evidence="2">Belongs to the thymosin beta family.</text>
</comment>
<reference evidence="5" key="1">
    <citation type="submission" date="2025-08" db="UniProtKB">
        <authorList>
            <consortium name="Ensembl"/>
        </authorList>
    </citation>
    <scope>IDENTIFICATION</scope>
</reference>
<dbReference type="STRING" id="37293.ENSANAP00000000712"/>
<accession>A0A2K5BW93</accession>
<dbReference type="PANTHER" id="PTHR12021:SF17">
    <property type="entry name" value="THYMOSIN BETA"/>
    <property type="match status" value="1"/>
</dbReference>
<dbReference type="GO" id="GO:0030334">
    <property type="term" value="P:regulation of cell migration"/>
    <property type="evidence" value="ECO:0007669"/>
    <property type="project" value="TreeGrafter"/>
</dbReference>
<dbReference type="GO" id="GO:0005856">
    <property type="term" value="C:cytoskeleton"/>
    <property type="evidence" value="ECO:0007669"/>
    <property type="project" value="UniProtKB-SubCell"/>
</dbReference>
<reference evidence="5" key="2">
    <citation type="submission" date="2025-09" db="UniProtKB">
        <authorList>
            <consortium name="Ensembl"/>
        </authorList>
    </citation>
    <scope>IDENTIFICATION</scope>
</reference>
<dbReference type="GO" id="GO:0007015">
    <property type="term" value="P:actin filament organization"/>
    <property type="evidence" value="ECO:0007669"/>
    <property type="project" value="InterPro"/>
</dbReference>
<evidence type="ECO:0000256" key="4">
    <source>
        <dbReference type="ARBA" id="ARBA00023212"/>
    </source>
</evidence>
<dbReference type="FunFam" id="1.20.5.520:FF:000001">
    <property type="entry name" value="Thymosin beta"/>
    <property type="match status" value="1"/>
</dbReference>
<evidence type="ECO:0000313" key="5">
    <source>
        <dbReference type="Ensembl" id="ENSANAP00000000712.1"/>
    </source>
</evidence>
<dbReference type="InterPro" id="IPR001152">
    <property type="entry name" value="Beta-thymosin"/>
</dbReference>
<evidence type="ECO:0000313" key="6">
    <source>
        <dbReference type="Proteomes" id="UP000233020"/>
    </source>
</evidence>
<name>A0A2K5BW93_AOTNA</name>
<dbReference type="Gene3D" id="1.20.5.520">
    <property type="entry name" value="Single helix bin"/>
    <property type="match status" value="1"/>
</dbReference>
<evidence type="ECO:0000256" key="1">
    <source>
        <dbReference type="ARBA" id="ARBA00004245"/>
    </source>
</evidence>
<evidence type="ECO:0008006" key="7">
    <source>
        <dbReference type="Google" id="ProtNLM"/>
    </source>
</evidence>
<keyword evidence="6" id="KW-1185">Reference proteome</keyword>
<dbReference type="GO" id="GO:0005737">
    <property type="term" value="C:cytoplasm"/>
    <property type="evidence" value="ECO:0007669"/>
    <property type="project" value="TreeGrafter"/>
</dbReference>
<dbReference type="Proteomes" id="UP000233020">
    <property type="component" value="Unplaced"/>
</dbReference>
<dbReference type="GeneTree" id="ENSGT01010000222693"/>
<proteinExistence type="inferred from homology"/>
<comment type="subcellular location">
    <subcellularLocation>
        <location evidence="1">Cytoplasm</location>
        <location evidence="1">Cytoskeleton</location>
    </subcellularLocation>
</comment>
<evidence type="ECO:0000256" key="2">
    <source>
        <dbReference type="ARBA" id="ARBA00009511"/>
    </source>
</evidence>
<dbReference type="InterPro" id="IPR038386">
    <property type="entry name" value="Beta-thymosin_sf"/>
</dbReference>
<dbReference type="CDD" id="cd22059">
    <property type="entry name" value="WH2_BetaT"/>
    <property type="match status" value="1"/>
</dbReference>
<organism evidence="5 6">
    <name type="scientific">Aotus nancymaae</name>
    <name type="common">Ma's night monkey</name>
    <dbReference type="NCBI Taxonomy" id="37293"/>
    <lineage>
        <taxon>Eukaryota</taxon>
        <taxon>Metazoa</taxon>
        <taxon>Chordata</taxon>
        <taxon>Craniata</taxon>
        <taxon>Vertebrata</taxon>
        <taxon>Euteleostomi</taxon>
        <taxon>Mammalia</taxon>
        <taxon>Eutheria</taxon>
        <taxon>Euarchontoglires</taxon>
        <taxon>Primates</taxon>
        <taxon>Haplorrhini</taxon>
        <taxon>Platyrrhini</taxon>
        <taxon>Aotidae</taxon>
        <taxon>Aotus</taxon>
    </lineage>
</organism>
<dbReference type="OMA" id="CKKMRIP"/>
<dbReference type="Pfam" id="PF01290">
    <property type="entry name" value="Thymosin"/>
    <property type="match status" value="1"/>
</dbReference>
<dbReference type="SMART" id="SM00152">
    <property type="entry name" value="THY"/>
    <property type="match status" value="1"/>
</dbReference>
<dbReference type="AlphaFoldDB" id="A0A2K5BW93"/>
<dbReference type="Ensembl" id="ENSANAT00000006154.1">
    <property type="protein sequence ID" value="ENSANAP00000000712.1"/>
    <property type="gene ID" value="ENSANAG00000005930.1"/>
</dbReference>
<keyword evidence="3" id="KW-0963">Cytoplasm</keyword>
<protein>
    <recommendedName>
        <fullName evidence="7">Thymosin beta</fullName>
    </recommendedName>
</protein>
<dbReference type="PANTHER" id="PTHR12021">
    <property type="entry name" value="THYMOSIN BETA"/>
    <property type="match status" value="1"/>
</dbReference>
<keyword evidence="4" id="KW-0206">Cytoskeleton</keyword>
<sequence length="66" mass="7829">MSDKPDVDEIEKFSKSKLKKTEMQEKNPLPSKELIKQEKQAGFVTWWAPPVRPAHSTKHCFLFYFF</sequence>
<evidence type="ECO:0000256" key="3">
    <source>
        <dbReference type="ARBA" id="ARBA00022490"/>
    </source>
</evidence>
<dbReference type="GO" id="GO:0003785">
    <property type="term" value="F:actin monomer binding"/>
    <property type="evidence" value="ECO:0007669"/>
    <property type="project" value="InterPro"/>
</dbReference>